<evidence type="ECO:0000313" key="2">
    <source>
        <dbReference type="Proteomes" id="UP000515163"/>
    </source>
</evidence>
<feature type="compositionally biased region" description="Polar residues" evidence="1">
    <location>
        <begin position="695"/>
        <end position="707"/>
    </location>
</feature>
<sequence length="747" mass="86302">MQNPVQKDAAFAERLRRLEFNKTSPMAQPPWAKEPDISASSRRRPMNNPTNLPALPGTTDRRNSPPVSTEGNRLRKLEGRISLSEQSNRALLEEIVRLQGELKNSVRRNEETLRDEKEHRQVLSEKIRAANNLYTQLMMRLARTEEKLDSEHSAVGSLVNHTKHVEQTLMGNQQQLLNRREQVHVRIERIKEDLEDLQDTYEQSQKNMRAMSEDVRNTKSKLEVQTVQFGTMVQELRQRMKKIENDSQSAMDYLRKETDSRGVMEVSTAQLKNTIELRLSEIKETVGELRRRLELEESERRSASQQALLSIEQLKTMIQEVDHKREEDTQNTSMLSRDKESMMMSERSQIANRMAELTEEQNKKLIQKEIRLREEAQSKFLAMEKKFREEQGSRLNFEKALREEIERRWQSLKSYLDEEVQTVKGGGKMSQVKTDQSLVRLNEAISLLERQMEEGRKAVEQVLHAEITSRQSQHEKLASKLTQMQEKLDLAISTLQQAVGGINTRLDEDVKKAKEELKSLIDQSSNTGVKGMADMDSRIGKINKKVIDLEDAIERIDKRIKEPPIIQVTSTGEDNSSKAEENIARWKRETEERFYEVDKKIKPLPDEMNQMQSELKALREGFKALAEEMLRVPTPRQVTPETRVPTPPPPRTATPRTQTPRTPKTKTPVPKSPEPSESDIVEMKERMQKLEDTVSEQNSQVSKLESTVETLRMVLSQKILSEAQTRDDSVNQLKDQLEKIKSIASTK</sequence>
<feature type="region of interest" description="Disordered" evidence="1">
    <location>
        <begin position="630"/>
        <end position="707"/>
    </location>
</feature>
<name>A0A6P8IK25_ACTTE</name>
<feature type="compositionally biased region" description="Low complexity" evidence="1">
    <location>
        <begin position="631"/>
        <end position="644"/>
    </location>
</feature>
<dbReference type="Pfam" id="PF15450">
    <property type="entry name" value="CCDC154"/>
    <property type="match status" value="1"/>
</dbReference>
<accession>A0A6P8IK25</accession>
<feature type="compositionally biased region" description="Low complexity" evidence="1">
    <location>
        <begin position="653"/>
        <end position="669"/>
    </location>
</feature>
<reference evidence="3" key="1">
    <citation type="submission" date="2025-08" db="UniProtKB">
        <authorList>
            <consortium name="RefSeq"/>
        </authorList>
    </citation>
    <scope>IDENTIFICATION</scope>
    <source>
        <tissue evidence="3">Tentacle</tissue>
    </source>
</reference>
<evidence type="ECO:0000256" key="1">
    <source>
        <dbReference type="SAM" id="MobiDB-lite"/>
    </source>
</evidence>
<feature type="region of interest" description="Disordered" evidence="1">
    <location>
        <begin position="16"/>
        <end position="80"/>
    </location>
</feature>
<proteinExistence type="predicted"/>
<dbReference type="AlphaFoldDB" id="A0A6P8IK25"/>
<dbReference type="InterPro" id="IPR029512">
    <property type="entry name" value="CCDC154"/>
</dbReference>
<feature type="region of interest" description="Disordered" evidence="1">
    <location>
        <begin position="323"/>
        <end position="342"/>
    </location>
</feature>
<evidence type="ECO:0000313" key="3">
    <source>
        <dbReference type="RefSeq" id="XP_031567107.1"/>
    </source>
</evidence>
<dbReference type="PANTHER" id="PTHR35153:SF1">
    <property type="entry name" value="COILED-COIL DOMAIN-CONTAINING PROTEIN 154"/>
    <property type="match status" value="1"/>
</dbReference>
<gene>
    <name evidence="3" type="primary">LOC116302049</name>
</gene>
<dbReference type="Proteomes" id="UP000515163">
    <property type="component" value="Unplaced"/>
</dbReference>
<dbReference type="RefSeq" id="XP_031567107.1">
    <property type="nucleotide sequence ID" value="XM_031711247.1"/>
</dbReference>
<dbReference type="PANTHER" id="PTHR35153">
    <property type="entry name" value="COILED-COIL DOMAIN-CONTAINING PROTEIN 154"/>
    <property type="match status" value="1"/>
</dbReference>
<dbReference type="OrthoDB" id="9445857at2759"/>
<organism evidence="2 3">
    <name type="scientific">Actinia tenebrosa</name>
    <name type="common">Australian red waratah sea anemone</name>
    <dbReference type="NCBI Taxonomy" id="6105"/>
    <lineage>
        <taxon>Eukaryota</taxon>
        <taxon>Metazoa</taxon>
        <taxon>Cnidaria</taxon>
        <taxon>Anthozoa</taxon>
        <taxon>Hexacorallia</taxon>
        <taxon>Actiniaria</taxon>
        <taxon>Actiniidae</taxon>
        <taxon>Actinia</taxon>
    </lineage>
</organism>
<keyword evidence="2" id="KW-1185">Reference proteome</keyword>
<feature type="compositionally biased region" description="Basic and acidic residues" evidence="1">
    <location>
        <begin position="681"/>
        <end position="692"/>
    </location>
</feature>
<dbReference type="GeneID" id="116302049"/>
<protein>
    <submittedName>
        <fullName evidence="3">Coiled-coil domain-containing protein 154-like isoform X6</fullName>
    </submittedName>
</protein>